<dbReference type="PANTHER" id="PTHR32285:SF239">
    <property type="entry name" value="PROTEIN TRICHOME BIREFRINGENCE-LIKE 34"/>
    <property type="match status" value="1"/>
</dbReference>
<accession>A0ABR0D3M0</accession>
<comment type="similarity">
    <text evidence="2">Belongs to the PC-esterase family. TBL subfamily.</text>
</comment>
<evidence type="ECO:0000259" key="8">
    <source>
        <dbReference type="Pfam" id="PF13839"/>
    </source>
</evidence>
<dbReference type="InterPro" id="IPR025846">
    <property type="entry name" value="TBL_N"/>
</dbReference>
<dbReference type="Pfam" id="PF14416">
    <property type="entry name" value="PMR5N"/>
    <property type="match status" value="1"/>
</dbReference>
<evidence type="ECO:0000259" key="9">
    <source>
        <dbReference type="Pfam" id="PF14416"/>
    </source>
</evidence>
<comment type="caution">
    <text evidence="10">The sequence shown here is derived from an EMBL/GenBank/DDBJ whole genome shotgun (WGS) entry which is preliminary data.</text>
</comment>
<name>A0ABR0D3M0_9LAMI</name>
<sequence length="407" mass="48243">MVSSASARKIKFKSQYLECFCLIGLVITACYLTIYNRQGSTLIKTITFEENQTPRKNSTPSCNLFSGKWVYDDKSHPQYNDTQCSFMSDEYACEKYGRKDLKYQKWRWQPRDCDLPRFNGTAFLEKIRGKKLVFVGDSLNRSQWVSLLCLIESSIASSSKSIIRNGNFFYFRAMEYNATIGFYWSPFLVESNNDDPILHRERDRTVRIHSIEKHARQWNDADILIFDSFVWWTDPTMTLLWGSFGSSDAIYKRVKMRHRRYEMALNTWSDWLEININRTRTKLFFMSLSPYHYWGENYSVEQHCYNETEPILKKEYWGADADRGMMHVAESTIRKLESRGLKVQYLNITQLSDYRKDGHPSIYRKHDQPITEEQLKDPKSYSDCLHWCLPGVPDIWNQIIYLYILNS</sequence>
<evidence type="ECO:0000256" key="4">
    <source>
        <dbReference type="ARBA" id="ARBA00022968"/>
    </source>
</evidence>
<evidence type="ECO:0000313" key="10">
    <source>
        <dbReference type="EMBL" id="KAK4483812.1"/>
    </source>
</evidence>
<evidence type="ECO:0008006" key="12">
    <source>
        <dbReference type="Google" id="ProtNLM"/>
    </source>
</evidence>
<feature type="transmembrane region" description="Helical" evidence="7">
    <location>
        <begin position="16"/>
        <end position="35"/>
    </location>
</feature>
<dbReference type="Proteomes" id="UP001291926">
    <property type="component" value="Unassembled WGS sequence"/>
</dbReference>
<gene>
    <name evidence="10" type="ORF">RD792_011019</name>
</gene>
<proteinExistence type="inferred from homology"/>
<evidence type="ECO:0000313" key="11">
    <source>
        <dbReference type="Proteomes" id="UP001291926"/>
    </source>
</evidence>
<evidence type="ECO:0000256" key="7">
    <source>
        <dbReference type="SAM" id="Phobius"/>
    </source>
</evidence>
<organism evidence="10 11">
    <name type="scientific">Penstemon davidsonii</name>
    <dbReference type="NCBI Taxonomy" id="160366"/>
    <lineage>
        <taxon>Eukaryota</taxon>
        <taxon>Viridiplantae</taxon>
        <taxon>Streptophyta</taxon>
        <taxon>Embryophyta</taxon>
        <taxon>Tracheophyta</taxon>
        <taxon>Spermatophyta</taxon>
        <taxon>Magnoliopsida</taxon>
        <taxon>eudicotyledons</taxon>
        <taxon>Gunneridae</taxon>
        <taxon>Pentapetalae</taxon>
        <taxon>asterids</taxon>
        <taxon>lamiids</taxon>
        <taxon>Lamiales</taxon>
        <taxon>Plantaginaceae</taxon>
        <taxon>Cheloneae</taxon>
        <taxon>Penstemon</taxon>
    </lineage>
</organism>
<dbReference type="Pfam" id="PF13839">
    <property type="entry name" value="PC-Esterase"/>
    <property type="match status" value="1"/>
</dbReference>
<protein>
    <recommendedName>
        <fullName evidence="12">Trichome birefringence-like N-terminal domain-containing protein</fullName>
    </recommendedName>
</protein>
<comment type="subcellular location">
    <subcellularLocation>
        <location evidence="1">Membrane</location>
        <topology evidence="1">Single-pass membrane protein</topology>
    </subcellularLocation>
</comment>
<feature type="domain" description="Trichome birefringence-like C-terminal" evidence="8">
    <location>
        <begin position="115"/>
        <end position="401"/>
    </location>
</feature>
<dbReference type="InterPro" id="IPR026057">
    <property type="entry name" value="TBL_C"/>
</dbReference>
<evidence type="ECO:0000256" key="6">
    <source>
        <dbReference type="ARBA" id="ARBA00023136"/>
    </source>
</evidence>
<dbReference type="InterPro" id="IPR029962">
    <property type="entry name" value="TBL"/>
</dbReference>
<keyword evidence="4" id="KW-0735">Signal-anchor</keyword>
<keyword evidence="6 7" id="KW-0472">Membrane</keyword>
<keyword evidence="5 7" id="KW-1133">Transmembrane helix</keyword>
<feature type="domain" description="Trichome birefringence-like N-terminal" evidence="9">
    <location>
        <begin position="61"/>
        <end position="114"/>
    </location>
</feature>
<evidence type="ECO:0000256" key="3">
    <source>
        <dbReference type="ARBA" id="ARBA00022692"/>
    </source>
</evidence>
<evidence type="ECO:0000256" key="1">
    <source>
        <dbReference type="ARBA" id="ARBA00004167"/>
    </source>
</evidence>
<reference evidence="10 11" key="1">
    <citation type="journal article" date="2023" name="bioRxiv">
        <title>Genome report: Whole genome sequence and annotation of Penstemon davidsonii.</title>
        <authorList>
            <person name="Ostevik K.L."/>
            <person name="Alabady M."/>
            <person name="Zhang M."/>
            <person name="Rausher M.D."/>
        </authorList>
    </citation>
    <scope>NUCLEOTIDE SEQUENCE [LARGE SCALE GENOMIC DNA]</scope>
    <source>
        <strain evidence="10">DNT005</strain>
        <tissue evidence="10">Whole leaf</tissue>
    </source>
</reference>
<evidence type="ECO:0000256" key="5">
    <source>
        <dbReference type="ARBA" id="ARBA00022989"/>
    </source>
</evidence>
<dbReference type="EMBL" id="JAYDYQ010002534">
    <property type="protein sequence ID" value="KAK4483812.1"/>
    <property type="molecule type" value="Genomic_DNA"/>
</dbReference>
<keyword evidence="3 7" id="KW-0812">Transmembrane</keyword>
<keyword evidence="11" id="KW-1185">Reference proteome</keyword>
<dbReference type="PANTHER" id="PTHR32285">
    <property type="entry name" value="PROTEIN TRICHOME BIREFRINGENCE-LIKE 9-RELATED"/>
    <property type="match status" value="1"/>
</dbReference>
<evidence type="ECO:0000256" key="2">
    <source>
        <dbReference type="ARBA" id="ARBA00007727"/>
    </source>
</evidence>